<dbReference type="GO" id="GO:0006006">
    <property type="term" value="P:glucose metabolic process"/>
    <property type="evidence" value="ECO:0007669"/>
    <property type="project" value="TreeGrafter"/>
</dbReference>
<dbReference type="InterPro" id="IPR051737">
    <property type="entry name" value="L-xylulose/Carbonyl_redctase"/>
</dbReference>
<evidence type="ECO:0000313" key="6">
    <source>
        <dbReference type="Proteomes" id="UP000073601"/>
    </source>
</evidence>
<comment type="similarity">
    <text evidence="1">Belongs to the short-chain dehydrogenases/reductases (SDR) family.</text>
</comment>
<dbReference type="PRINTS" id="PR00081">
    <property type="entry name" value="GDHRDH"/>
</dbReference>
<dbReference type="RefSeq" id="WP_062713356.1">
    <property type="nucleotide sequence ID" value="NZ_CAWRCI010000046.1"/>
</dbReference>
<reference evidence="6" key="1">
    <citation type="submission" date="2016-02" db="EMBL/GenBank/DDBJ databases">
        <authorList>
            <person name="Rodrigo-Torres Lidia"/>
            <person name="Arahal R.David."/>
        </authorList>
    </citation>
    <scope>NUCLEOTIDE SEQUENCE [LARGE SCALE GENOMIC DNA]</scope>
    <source>
        <strain evidence="6">CECT 8713</strain>
    </source>
</reference>
<proteinExistence type="inferred from homology"/>
<name>A0A128FGH3_9GAMM</name>
<feature type="domain" description="Ketoreductase" evidence="4">
    <location>
        <begin position="19"/>
        <end position="182"/>
    </location>
</feature>
<dbReference type="GO" id="GO:0005997">
    <property type="term" value="P:xylulose metabolic process"/>
    <property type="evidence" value="ECO:0007669"/>
    <property type="project" value="TreeGrafter"/>
</dbReference>
<organism evidence="5 6">
    <name type="scientific">Grimontia marina</name>
    <dbReference type="NCBI Taxonomy" id="646534"/>
    <lineage>
        <taxon>Bacteria</taxon>
        <taxon>Pseudomonadati</taxon>
        <taxon>Pseudomonadota</taxon>
        <taxon>Gammaproteobacteria</taxon>
        <taxon>Vibrionales</taxon>
        <taxon>Vibrionaceae</taxon>
        <taxon>Grimontia</taxon>
    </lineage>
</organism>
<gene>
    <name evidence="5" type="primary">gno_1</name>
    <name evidence="5" type="ORF">GMA8713_03921</name>
</gene>
<dbReference type="Pfam" id="PF13561">
    <property type="entry name" value="adh_short_C2"/>
    <property type="match status" value="1"/>
</dbReference>
<dbReference type="PROSITE" id="PS51257">
    <property type="entry name" value="PROKAR_LIPOPROTEIN"/>
    <property type="match status" value="1"/>
</dbReference>
<evidence type="ECO:0000256" key="3">
    <source>
        <dbReference type="ARBA" id="ARBA00022857"/>
    </source>
</evidence>
<dbReference type="PRINTS" id="PR00080">
    <property type="entry name" value="SDRFAMILY"/>
</dbReference>
<sequence length="256" mass="27171">MTIALPKTPSFDLTGMRALVTGASSGIGLACATALARAGAHVTLMARRKDQLIALQQAMADEGLHAEALPLDMTDLAALELEMNAREPFDVVLNSAGLAKHSPAVDTQSDDYDQVFNLNVKAAYFLFQFAAKKLIAAGKPGSLISISSQMAHVGGLDRAVYCASKHAVEGFTKAMAIEWGKQGIRVNTVCPTFIKTDLTASTFADPEKRAWIESHIKLDRVGEVEDLMGAVIYLASNASAMVTGTSLKVDGGWTAE</sequence>
<dbReference type="FunFam" id="3.40.50.720:FF:000084">
    <property type="entry name" value="Short-chain dehydrogenase reductase"/>
    <property type="match status" value="1"/>
</dbReference>
<dbReference type="InterPro" id="IPR002347">
    <property type="entry name" value="SDR_fam"/>
</dbReference>
<accession>A0A128FGH3</accession>
<protein>
    <submittedName>
        <fullName evidence="5">Gluconate 5-dehydrogenase</fullName>
        <ecNumber evidence="5">1.1.1.69</ecNumber>
    </submittedName>
</protein>
<dbReference type="OrthoDB" id="8613661at2"/>
<dbReference type="GO" id="GO:0004090">
    <property type="term" value="F:carbonyl reductase (NADPH) activity"/>
    <property type="evidence" value="ECO:0007669"/>
    <property type="project" value="TreeGrafter"/>
</dbReference>
<dbReference type="PANTHER" id="PTHR44252:SF3">
    <property type="entry name" value="D-ERYTHRULOSE REDUCTASE-RELATED"/>
    <property type="match status" value="1"/>
</dbReference>
<evidence type="ECO:0000313" key="5">
    <source>
        <dbReference type="EMBL" id="CZF85888.1"/>
    </source>
</evidence>
<dbReference type="InterPro" id="IPR036291">
    <property type="entry name" value="NAD(P)-bd_dom_sf"/>
</dbReference>
<dbReference type="PROSITE" id="PS00061">
    <property type="entry name" value="ADH_SHORT"/>
    <property type="match status" value="1"/>
</dbReference>
<dbReference type="GO" id="GO:0050038">
    <property type="term" value="F:L-xylulose reductase (NADPH) activity"/>
    <property type="evidence" value="ECO:0007669"/>
    <property type="project" value="TreeGrafter"/>
</dbReference>
<dbReference type="AlphaFoldDB" id="A0A128FGH3"/>
<evidence type="ECO:0000256" key="1">
    <source>
        <dbReference type="ARBA" id="ARBA00006484"/>
    </source>
</evidence>
<dbReference type="EMBL" id="FIZY01000046">
    <property type="protein sequence ID" value="CZF85888.1"/>
    <property type="molecule type" value="Genomic_DNA"/>
</dbReference>
<keyword evidence="5" id="KW-0560">Oxidoreductase</keyword>
<evidence type="ECO:0000259" key="4">
    <source>
        <dbReference type="SMART" id="SM00822"/>
    </source>
</evidence>
<evidence type="ECO:0000256" key="2">
    <source>
        <dbReference type="ARBA" id="ARBA00011881"/>
    </source>
</evidence>
<dbReference type="Gene3D" id="3.40.50.720">
    <property type="entry name" value="NAD(P)-binding Rossmann-like Domain"/>
    <property type="match status" value="1"/>
</dbReference>
<dbReference type="InterPro" id="IPR020904">
    <property type="entry name" value="Sc_DH/Rdtase_CS"/>
</dbReference>
<dbReference type="SUPFAM" id="SSF51735">
    <property type="entry name" value="NAD(P)-binding Rossmann-fold domains"/>
    <property type="match status" value="1"/>
</dbReference>
<dbReference type="PANTHER" id="PTHR44252">
    <property type="entry name" value="D-ERYTHRULOSE REDUCTASE"/>
    <property type="match status" value="1"/>
</dbReference>
<dbReference type="Proteomes" id="UP000073601">
    <property type="component" value="Unassembled WGS sequence"/>
</dbReference>
<dbReference type="GO" id="GO:0008874">
    <property type="term" value="F:gluconate 5-dehydrogenase activity"/>
    <property type="evidence" value="ECO:0007669"/>
    <property type="project" value="UniProtKB-EC"/>
</dbReference>
<dbReference type="SMART" id="SM00822">
    <property type="entry name" value="PKS_KR"/>
    <property type="match status" value="1"/>
</dbReference>
<dbReference type="InterPro" id="IPR057326">
    <property type="entry name" value="KR_dom"/>
</dbReference>
<dbReference type="EC" id="1.1.1.69" evidence="5"/>
<comment type="subunit">
    <text evidence="2">Homotetramer.</text>
</comment>
<keyword evidence="6" id="KW-1185">Reference proteome</keyword>
<keyword evidence="3" id="KW-0521">NADP</keyword>